<evidence type="ECO:0000256" key="4">
    <source>
        <dbReference type="ARBA" id="ARBA00022692"/>
    </source>
</evidence>
<evidence type="ECO:0000256" key="1">
    <source>
        <dbReference type="ARBA" id="ARBA00004141"/>
    </source>
</evidence>
<dbReference type="Pfam" id="PF02397">
    <property type="entry name" value="Bac_transf"/>
    <property type="match status" value="1"/>
</dbReference>
<dbReference type="NCBIfam" id="TIGR03025">
    <property type="entry name" value="EPS_sugtrans"/>
    <property type="match status" value="1"/>
</dbReference>
<comment type="subcellular location">
    <subcellularLocation>
        <location evidence="1">Membrane</location>
        <topology evidence="1">Multi-pass membrane protein</topology>
    </subcellularLocation>
</comment>
<evidence type="ECO:0000256" key="3">
    <source>
        <dbReference type="ARBA" id="ARBA00022679"/>
    </source>
</evidence>
<keyword evidence="3 9" id="KW-0808">Transferase</keyword>
<organism evidence="9 10">
    <name type="scientific">Arthrobacter ginkgonis</name>
    <dbReference type="NCBI Taxonomy" id="1630594"/>
    <lineage>
        <taxon>Bacteria</taxon>
        <taxon>Bacillati</taxon>
        <taxon>Actinomycetota</taxon>
        <taxon>Actinomycetes</taxon>
        <taxon>Micrococcales</taxon>
        <taxon>Micrococcaceae</taxon>
        <taxon>Arthrobacter</taxon>
    </lineage>
</organism>
<proteinExistence type="inferred from homology"/>
<protein>
    <submittedName>
        <fullName evidence="9">Sugar transferase</fullName>
    </submittedName>
</protein>
<dbReference type="InterPro" id="IPR003362">
    <property type="entry name" value="Bact_transf"/>
</dbReference>
<sequence length="499" mass="55226">MTQAREHFKTHPDVGFERWTLTGFRDASIRRGTAGKVRTSGEWRRRYQLKLLASDSTVILASVALVLFMGSAGTWPAALAVALSWILLLSLFHAHSPRYAGVGASEYKRIIDATGATAGWLAVIDIAFGFQTLRDFLVLSLPLGAALLLATRWIWRHRLLATHAHGQALFNALVVGQPADIAYVVNQMEKKSGPAYRVVGIVLEHEEGPEPSRPGRRLPVLHGLSTLEAAIQRYSADAVVVAGQLEAGNRFITQLGWRLEKTGTELILASSLTNVAGPRIHVRPVEGLPLMHVETPTFDGGKFAVKRAVDVVASGLGLLVLAPILAVVALLITLDSPGGPIFRQQRVGRDGRTFTMYKFRTMCTDAERELERISHLNEGSGPLFKLKNDPRVTRVGTWLRKFSLDEFPQLLNVLRGDMSLVGPRPPLPQEVESYDGHEHRRLLTKPGVTGLWQVSGRSDLNWEESIRLDLYYVENWSLTGDLQILWRTVKVVLKPVGAY</sequence>
<comment type="caution">
    <text evidence="9">The sequence shown here is derived from an EMBL/GenBank/DDBJ whole genome shotgun (WGS) entry which is preliminary data.</text>
</comment>
<evidence type="ECO:0000256" key="7">
    <source>
        <dbReference type="SAM" id="Phobius"/>
    </source>
</evidence>
<comment type="similarity">
    <text evidence="2">Belongs to the bacterial sugar transferase family.</text>
</comment>
<evidence type="ECO:0000259" key="8">
    <source>
        <dbReference type="Pfam" id="PF02397"/>
    </source>
</evidence>
<keyword evidence="6 7" id="KW-0472">Membrane</keyword>
<keyword evidence="4 7" id="KW-0812">Transmembrane</keyword>
<feature type="domain" description="Bacterial sugar transferase" evidence="8">
    <location>
        <begin position="306"/>
        <end position="494"/>
    </location>
</feature>
<dbReference type="RefSeq" id="WP_345152447.1">
    <property type="nucleotide sequence ID" value="NZ_BAABEO010000023.1"/>
</dbReference>
<reference evidence="10" key="1">
    <citation type="journal article" date="2019" name="Int. J. Syst. Evol. Microbiol.">
        <title>The Global Catalogue of Microorganisms (GCM) 10K type strain sequencing project: providing services to taxonomists for standard genome sequencing and annotation.</title>
        <authorList>
            <consortium name="The Broad Institute Genomics Platform"/>
            <consortium name="The Broad Institute Genome Sequencing Center for Infectious Disease"/>
            <person name="Wu L."/>
            <person name="Ma J."/>
        </authorList>
    </citation>
    <scope>NUCLEOTIDE SEQUENCE [LARGE SCALE GENOMIC DNA]</scope>
    <source>
        <strain evidence="10">JCM 30742</strain>
    </source>
</reference>
<evidence type="ECO:0000256" key="2">
    <source>
        <dbReference type="ARBA" id="ARBA00006464"/>
    </source>
</evidence>
<keyword evidence="5 7" id="KW-1133">Transmembrane helix</keyword>
<name>A0ABP7CQ50_9MICC</name>
<dbReference type="GO" id="GO:0016740">
    <property type="term" value="F:transferase activity"/>
    <property type="evidence" value="ECO:0007669"/>
    <property type="project" value="UniProtKB-KW"/>
</dbReference>
<dbReference type="InterPro" id="IPR017475">
    <property type="entry name" value="EPS_sugar_tfrase"/>
</dbReference>
<feature type="transmembrane region" description="Helical" evidence="7">
    <location>
        <begin position="51"/>
        <end position="69"/>
    </location>
</feature>
<feature type="transmembrane region" description="Helical" evidence="7">
    <location>
        <begin position="136"/>
        <end position="155"/>
    </location>
</feature>
<accession>A0ABP7CQ50</accession>
<dbReference type="Proteomes" id="UP001500752">
    <property type="component" value="Unassembled WGS sequence"/>
</dbReference>
<dbReference type="PANTHER" id="PTHR30576:SF10">
    <property type="entry name" value="SLL5057 PROTEIN"/>
    <property type="match status" value="1"/>
</dbReference>
<evidence type="ECO:0000313" key="10">
    <source>
        <dbReference type="Proteomes" id="UP001500752"/>
    </source>
</evidence>
<evidence type="ECO:0000256" key="6">
    <source>
        <dbReference type="ARBA" id="ARBA00023136"/>
    </source>
</evidence>
<feature type="transmembrane region" description="Helical" evidence="7">
    <location>
        <begin position="311"/>
        <end position="334"/>
    </location>
</feature>
<dbReference type="PANTHER" id="PTHR30576">
    <property type="entry name" value="COLANIC BIOSYNTHESIS UDP-GLUCOSE LIPID CARRIER TRANSFERASE"/>
    <property type="match status" value="1"/>
</dbReference>
<feature type="transmembrane region" description="Helical" evidence="7">
    <location>
        <begin position="75"/>
        <end position="92"/>
    </location>
</feature>
<evidence type="ECO:0000256" key="5">
    <source>
        <dbReference type="ARBA" id="ARBA00022989"/>
    </source>
</evidence>
<evidence type="ECO:0000313" key="9">
    <source>
        <dbReference type="EMBL" id="GAA3692926.1"/>
    </source>
</evidence>
<dbReference type="EMBL" id="BAABEO010000023">
    <property type="protein sequence ID" value="GAA3692926.1"/>
    <property type="molecule type" value="Genomic_DNA"/>
</dbReference>
<keyword evidence="10" id="KW-1185">Reference proteome</keyword>
<feature type="transmembrane region" description="Helical" evidence="7">
    <location>
        <begin position="113"/>
        <end position="130"/>
    </location>
</feature>
<gene>
    <name evidence="9" type="ORF">GCM10023081_32880</name>
</gene>